<dbReference type="Proteomes" id="UP000320806">
    <property type="component" value="Unassembled WGS sequence"/>
</dbReference>
<accession>A0A542EBW5</accession>
<proteinExistence type="predicted"/>
<keyword evidence="2" id="KW-1185">Reference proteome</keyword>
<organism evidence="1 2">
    <name type="scientific">Yimella lutea</name>
    <dbReference type="NCBI Taxonomy" id="587872"/>
    <lineage>
        <taxon>Bacteria</taxon>
        <taxon>Bacillati</taxon>
        <taxon>Actinomycetota</taxon>
        <taxon>Actinomycetes</taxon>
        <taxon>Micrococcales</taxon>
        <taxon>Dermacoccaceae</taxon>
        <taxon>Yimella</taxon>
    </lineage>
</organism>
<dbReference type="AlphaFoldDB" id="A0A542EBW5"/>
<reference evidence="1 2" key="1">
    <citation type="submission" date="2019-06" db="EMBL/GenBank/DDBJ databases">
        <title>Sequencing the genomes of 1000 actinobacteria strains.</title>
        <authorList>
            <person name="Klenk H.-P."/>
        </authorList>
    </citation>
    <scope>NUCLEOTIDE SEQUENCE [LARGE SCALE GENOMIC DNA]</scope>
    <source>
        <strain evidence="1 2">DSM 19828</strain>
    </source>
</reference>
<evidence type="ECO:0000313" key="1">
    <source>
        <dbReference type="EMBL" id="TQJ12827.1"/>
    </source>
</evidence>
<comment type="caution">
    <text evidence="1">The sequence shown here is derived from an EMBL/GenBank/DDBJ whole genome shotgun (WGS) entry which is preliminary data.</text>
</comment>
<dbReference type="EMBL" id="VFMO01000001">
    <property type="protein sequence ID" value="TQJ12827.1"/>
    <property type="molecule type" value="Genomic_DNA"/>
</dbReference>
<protein>
    <submittedName>
        <fullName evidence="1">Uncharacterized protein</fullName>
    </submittedName>
</protein>
<evidence type="ECO:0000313" key="2">
    <source>
        <dbReference type="Proteomes" id="UP000320806"/>
    </source>
</evidence>
<gene>
    <name evidence="1" type="ORF">FB459_0193</name>
</gene>
<sequence length="30" mass="3351">MRVAVIAAARQPFPGGLEYIGVYERMVERA</sequence>
<name>A0A542EBW5_9MICO</name>